<keyword evidence="2" id="KW-0274">FAD</keyword>
<proteinExistence type="predicted"/>
<dbReference type="GO" id="GO:0050661">
    <property type="term" value="F:NADP binding"/>
    <property type="evidence" value="ECO:0007669"/>
    <property type="project" value="InterPro"/>
</dbReference>
<sequence length="568" mass="63585">WRDILALSSTMRTFNSTAAFKAAWKDLISLRQPYNFEFEEGSSSVVRIGHIAFITARFHFQNGLQPSGRSLGMLKIAPDIFEGFQDNAEPSRYKIVALSTILESVQGYGDPDVFPRHFLENTTLKTNEILNGASNGTIKSYNSNAKTGGSLTSNQFDALVVGLGPSGLSNIARLKALGLNAIACDKIPEVGLNWTDRYNSLRLHTPKMQNSLPFDFKPPKDANYYLTMEELKNYYQSFVAEYKLQDSLWLSTIVNHATYSKSKGSWTVTLIQAGNERVISARHLVFCVGNTGRVPQQPNLPGRESFHGTVIHSVDYTCATEWAGKRGIVIGTANTGHDVAEDMADAGMHVTMVQRLKTPVLTVPKLPLHKAFHDGVSVTEVDKWFHTNPLAIERVIMKTVFRQLFEQDKEKFDKLDARGFKVDREADLTQILYERAGRHYMDVGVSQMIIDGRIDVKSGVALSEFTNKGLKFADGTELEADIIVFATGYSTDMRLAISKILDPETVNQLDETWRLDEEGNPRGSWKPIGHPNIWFCPGDISHTRFFSRFIALQVKAEVEGSPFVPYER</sequence>
<keyword evidence="3" id="KW-0560">Oxidoreductase</keyword>
<dbReference type="AlphaFoldDB" id="A0A2T2N8H7"/>
<evidence type="ECO:0000256" key="2">
    <source>
        <dbReference type="ARBA" id="ARBA00022827"/>
    </source>
</evidence>
<dbReference type="PANTHER" id="PTHR43539:SF68">
    <property type="entry name" value="FLAVIN-BINDING MONOOXYGENASE-LIKE PROTEIN (AFU_ORTHOLOGUE AFUA_4G09220)"/>
    <property type="match status" value="1"/>
</dbReference>
<dbReference type="PANTHER" id="PTHR43539">
    <property type="entry name" value="FLAVIN-BINDING MONOOXYGENASE-LIKE PROTEIN (AFU_ORTHOLOGUE AFUA_4G09220)"/>
    <property type="match status" value="1"/>
</dbReference>
<organism evidence="4 5">
    <name type="scientific">Corynespora cassiicola Philippines</name>
    <dbReference type="NCBI Taxonomy" id="1448308"/>
    <lineage>
        <taxon>Eukaryota</taxon>
        <taxon>Fungi</taxon>
        <taxon>Dikarya</taxon>
        <taxon>Ascomycota</taxon>
        <taxon>Pezizomycotina</taxon>
        <taxon>Dothideomycetes</taxon>
        <taxon>Pleosporomycetidae</taxon>
        <taxon>Pleosporales</taxon>
        <taxon>Corynesporascaceae</taxon>
        <taxon>Corynespora</taxon>
    </lineage>
</organism>
<keyword evidence="1" id="KW-0285">Flavoprotein</keyword>
<dbReference type="InterPro" id="IPR050982">
    <property type="entry name" value="Auxin_biosynth/cation_transpt"/>
</dbReference>
<accession>A0A2T2N8H7</accession>
<name>A0A2T2N8H7_CORCC</name>
<feature type="non-terminal residue" evidence="4">
    <location>
        <position position="568"/>
    </location>
</feature>
<dbReference type="InterPro" id="IPR020946">
    <property type="entry name" value="Flavin_mOase-like"/>
</dbReference>
<evidence type="ECO:0000313" key="5">
    <source>
        <dbReference type="Proteomes" id="UP000240883"/>
    </source>
</evidence>
<evidence type="ECO:0000256" key="1">
    <source>
        <dbReference type="ARBA" id="ARBA00022630"/>
    </source>
</evidence>
<dbReference type="EMBL" id="KZ678144">
    <property type="protein sequence ID" value="PSN61546.1"/>
    <property type="molecule type" value="Genomic_DNA"/>
</dbReference>
<dbReference type="Pfam" id="PF00743">
    <property type="entry name" value="FMO-like"/>
    <property type="match status" value="1"/>
</dbReference>
<evidence type="ECO:0000313" key="4">
    <source>
        <dbReference type="EMBL" id="PSN61546.1"/>
    </source>
</evidence>
<feature type="non-terminal residue" evidence="4">
    <location>
        <position position="1"/>
    </location>
</feature>
<dbReference type="Proteomes" id="UP000240883">
    <property type="component" value="Unassembled WGS sequence"/>
</dbReference>
<keyword evidence="5" id="KW-1185">Reference proteome</keyword>
<dbReference type="GO" id="GO:0004499">
    <property type="term" value="F:N,N-dimethylaniline monooxygenase activity"/>
    <property type="evidence" value="ECO:0007669"/>
    <property type="project" value="InterPro"/>
</dbReference>
<dbReference type="Gene3D" id="3.50.50.60">
    <property type="entry name" value="FAD/NAD(P)-binding domain"/>
    <property type="match status" value="1"/>
</dbReference>
<reference evidence="4 5" key="1">
    <citation type="journal article" date="2018" name="Front. Microbiol.">
        <title>Genome-Wide Analysis of Corynespora cassiicola Leaf Fall Disease Putative Effectors.</title>
        <authorList>
            <person name="Lopez D."/>
            <person name="Ribeiro S."/>
            <person name="Label P."/>
            <person name="Fumanal B."/>
            <person name="Venisse J.S."/>
            <person name="Kohler A."/>
            <person name="de Oliveira R.R."/>
            <person name="Labutti K."/>
            <person name="Lipzen A."/>
            <person name="Lail K."/>
            <person name="Bauer D."/>
            <person name="Ohm R.A."/>
            <person name="Barry K.W."/>
            <person name="Spatafora J."/>
            <person name="Grigoriev I.V."/>
            <person name="Martin F.M."/>
            <person name="Pujade-Renaud V."/>
        </authorList>
    </citation>
    <scope>NUCLEOTIDE SEQUENCE [LARGE SCALE GENOMIC DNA]</scope>
    <source>
        <strain evidence="4 5">Philippines</strain>
    </source>
</reference>
<dbReference type="GO" id="GO:0050660">
    <property type="term" value="F:flavin adenine dinucleotide binding"/>
    <property type="evidence" value="ECO:0007669"/>
    <property type="project" value="InterPro"/>
</dbReference>
<keyword evidence="4" id="KW-0503">Monooxygenase</keyword>
<protein>
    <submittedName>
        <fullName evidence="4">Flavin-containing monooxygenase</fullName>
    </submittedName>
</protein>
<dbReference type="OrthoDB" id="74360at2759"/>
<gene>
    <name evidence="4" type="ORF">BS50DRAFT_449048</name>
</gene>
<dbReference type="SUPFAM" id="SSF51905">
    <property type="entry name" value="FAD/NAD(P)-binding domain"/>
    <property type="match status" value="1"/>
</dbReference>
<evidence type="ECO:0000256" key="3">
    <source>
        <dbReference type="ARBA" id="ARBA00023002"/>
    </source>
</evidence>
<dbReference type="InterPro" id="IPR036188">
    <property type="entry name" value="FAD/NAD-bd_sf"/>
</dbReference>